<dbReference type="InterPro" id="IPR035248">
    <property type="entry name" value="PRMT5_C"/>
</dbReference>
<feature type="domain" description="PRMT5 TIM barrel" evidence="7">
    <location>
        <begin position="114"/>
        <end position="417"/>
    </location>
</feature>
<evidence type="ECO:0000256" key="4">
    <source>
        <dbReference type="PROSITE-ProRule" id="PRU01015"/>
    </source>
</evidence>
<dbReference type="VEuPathDB" id="FungiDB:Malapachy_1297"/>
<dbReference type="PANTHER" id="PTHR10738">
    <property type="entry name" value="PROTEIN ARGININE N-METHYLTRANSFERASE 5"/>
    <property type="match status" value="1"/>
</dbReference>
<dbReference type="AlphaFoldDB" id="A0A0M9VN08"/>
<sequence>MTNESEGTKQAPAPRVPVCLYVPNKVLDPIASGVSQARPLPVPPASAPISPPTSASHVTVRPDLLGVSMPTDEADLDKLQEENLTTVEQCKLMTEAGNYDGIVVELANFRWLDRWEKMCLHTGVPQVEAKPGILPRSTSRSALATGGVSLDMQVQREAERWRKNPSFLRSELNLTKASEAKGVTVVISPWIELDAEDEGVRFDSELALRQEIAYAAYLGVEHIVLPPPGSEPSRTPYLADYARVINSCLVGIAGEMPLIPPTMRVSIRLPVSSPHLLNDMLARHSLRSPNGPFSVPATAYLRTNDNWAWETWDQIQTLCSYHPQLHVALDLSMPLPPTSSIERWLSEPVSLLWLPASSFLSNARGYPVLSKSAQSLVLQLLRQSVKMVLVNITSPPSNHTQGGPDAYLLYLQHLAKKQPSLTQMEVYAQGYGDHLQAPLQPMAHQLGASTYNVFESDPVKYDLYEEAMFQALSDIRTPGSPVQVWIVGAGHGALVTRCLTAAKRASRVVIITAVEKNPGACIGLQERQVHEWGTERIRILQGDMRTLPIPQSKSDLADIVVSELLGSFGDNELAPECLDGAMRFLKPNGISIPSSYTSYLAPITTPKLHGQLKAQPKLGSMPTGGGVGMGTTPSGAAVFDSPFVVFFQSMRILSSTDETFKCERVQPCWCFEHRPMVNSGLVVNEHGVPMTNSHNVRSAVHTFYIPHAGICHGLAGYFEAQLYKDVKLSIFPNKARASKDMVSWFPMFFPFREPLYVPARCEMDVHMWRLTDERRVWYEWSAEAYLRLEVSMPPSAPTSLMSPPLGAISSPVPASMTSADDSRQISASDIIPFRNAPDTPMAPSTATMGPPATDPDTSASSLGRGVAAIALPTITPTANRVKIGQTELMNAGARGSWLLIST</sequence>
<dbReference type="STRING" id="77020.A0A0M9VN08"/>
<dbReference type="InterPro" id="IPR035247">
    <property type="entry name" value="PRMT5_TIM"/>
</dbReference>
<reference evidence="9 10" key="1">
    <citation type="submission" date="2015-07" db="EMBL/GenBank/DDBJ databases">
        <title>Draft Genome Sequence of Malassezia furfur CBS1878 and Malassezia pachydermatis CBS1879.</title>
        <authorList>
            <person name="Triana S."/>
            <person name="Ohm R."/>
            <person name="Gonzalez A."/>
            <person name="DeCock H."/>
            <person name="Restrepo S."/>
            <person name="Celis A."/>
        </authorList>
    </citation>
    <scope>NUCLEOTIDE SEQUENCE [LARGE SCALE GENOMIC DNA]</scope>
    <source>
        <strain evidence="9 10">CBS 1879</strain>
    </source>
</reference>
<name>A0A0M9VN08_9BASI</name>
<dbReference type="OrthoDB" id="1368803at2759"/>
<dbReference type="GO" id="GO:0005829">
    <property type="term" value="C:cytosol"/>
    <property type="evidence" value="ECO:0007669"/>
    <property type="project" value="TreeGrafter"/>
</dbReference>
<dbReference type="GO" id="GO:0016274">
    <property type="term" value="F:protein-arginine N-methyltransferase activity"/>
    <property type="evidence" value="ECO:0007669"/>
    <property type="project" value="InterPro"/>
</dbReference>
<dbReference type="GO" id="GO:0032259">
    <property type="term" value="P:methylation"/>
    <property type="evidence" value="ECO:0007669"/>
    <property type="project" value="UniProtKB-KW"/>
</dbReference>
<feature type="region of interest" description="Disordered" evidence="5">
    <location>
        <begin position="832"/>
        <end position="861"/>
    </location>
</feature>
<feature type="domain" description="PRMT5 oligomerisation" evidence="8">
    <location>
        <begin position="595"/>
        <end position="791"/>
    </location>
</feature>
<dbReference type="PROSITE" id="PS51678">
    <property type="entry name" value="SAM_MT_PRMT"/>
    <property type="match status" value="1"/>
</dbReference>
<feature type="domain" description="PRMT5 arginine-N-methyltransferase" evidence="6">
    <location>
        <begin position="424"/>
        <end position="592"/>
    </location>
</feature>
<dbReference type="GO" id="GO:0006355">
    <property type="term" value="P:regulation of DNA-templated transcription"/>
    <property type="evidence" value="ECO:0007669"/>
    <property type="project" value="TreeGrafter"/>
</dbReference>
<evidence type="ECO:0000256" key="2">
    <source>
        <dbReference type="ARBA" id="ARBA00022679"/>
    </source>
</evidence>
<dbReference type="GO" id="GO:0005634">
    <property type="term" value="C:nucleus"/>
    <property type="evidence" value="ECO:0007669"/>
    <property type="project" value="TreeGrafter"/>
</dbReference>
<keyword evidence="10" id="KW-1185">Reference proteome</keyword>
<dbReference type="InterPro" id="IPR029063">
    <property type="entry name" value="SAM-dependent_MTases_sf"/>
</dbReference>
<dbReference type="Pfam" id="PF05185">
    <property type="entry name" value="PRMT5"/>
    <property type="match status" value="1"/>
</dbReference>
<gene>
    <name evidence="9" type="ORF">Malapachy_1297</name>
</gene>
<proteinExistence type="predicted"/>
<dbReference type="SUPFAM" id="SSF53335">
    <property type="entry name" value="S-adenosyl-L-methionine-dependent methyltransferases"/>
    <property type="match status" value="1"/>
</dbReference>
<evidence type="ECO:0000256" key="3">
    <source>
        <dbReference type="ARBA" id="ARBA00022691"/>
    </source>
</evidence>
<dbReference type="GeneID" id="28727677"/>
<dbReference type="InterPro" id="IPR025799">
    <property type="entry name" value="Arg_MeTrfase"/>
</dbReference>
<organism evidence="9 10">
    <name type="scientific">Malassezia pachydermatis</name>
    <dbReference type="NCBI Taxonomy" id="77020"/>
    <lineage>
        <taxon>Eukaryota</taxon>
        <taxon>Fungi</taxon>
        <taxon>Dikarya</taxon>
        <taxon>Basidiomycota</taxon>
        <taxon>Ustilaginomycotina</taxon>
        <taxon>Malasseziomycetes</taxon>
        <taxon>Malasseziales</taxon>
        <taxon>Malasseziaceae</taxon>
        <taxon>Malassezia</taxon>
    </lineage>
</organism>
<dbReference type="PANTHER" id="PTHR10738:SF0">
    <property type="entry name" value="PROTEIN ARGININE N-METHYLTRANSFERASE 5"/>
    <property type="match status" value="1"/>
</dbReference>
<dbReference type="Proteomes" id="UP000037751">
    <property type="component" value="Unassembled WGS sequence"/>
</dbReference>
<evidence type="ECO:0000259" key="7">
    <source>
        <dbReference type="Pfam" id="PF17285"/>
    </source>
</evidence>
<dbReference type="EMBL" id="LGAV01000009">
    <property type="protein sequence ID" value="KOS12799.1"/>
    <property type="molecule type" value="Genomic_DNA"/>
</dbReference>
<dbReference type="Pfam" id="PF17286">
    <property type="entry name" value="PRMT5_C"/>
    <property type="match status" value="1"/>
</dbReference>
<evidence type="ECO:0000313" key="10">
    <source>
        <dbReference type="Proteomes" id="UP000037751"/>
    </source>
</evidence>
<dbReference type="Pfam" id="PF17285">
    <property type="entry name" value="PRMT5_TIM"/>
    <property type="match status" value="1"/>
</dbReference>
<dbReference type="Gene3D" id="2.70.160.11">
    <property type="entry name" value="Hnrnp arginine n-methyltransferase1"/>
    <property type="match status" value="1"/>
</dbReference>
<dbReference type="Gene3D" id="3.20.20.150">
    <property type="entry name" value="Divalent-metal-dependent TIM barrel enzymes"/>
    <property type="match status" value="1"/>
</dbReference>
<comment type="caution">
    <text evidence="9">The sequence shown here is derived from an EMBL/GenBank/DDBJ whole genome shotgun (WGS) entry which is preliminary data.</text>
</comment>
<accession>A0A0M9VN08</accession>
<evidence type="ECO:0000313" key="9">
    <source>
        <dbReference type="EMBL" id="KOS12799.1"/>
    </source>
</evidence>
<keyword evidence="3 4" id="KW-0949">S-adenosyl-L-methionine</keyword>
<evidence type="ECO:0000256" key="5">
    <source>
        <dbReference type="SAM" id="MobiDB-lite"/>
    </source>
</evidence>
<dbReference type="InterPro" id="IPR035075">
    <property type="entry name" value="PRMT5"/>
</dbReference>
<dbReference type="RefSeq" id="XP_017990431.1">
    <property type="nucleotide sequence ID" value="XM_018135802.1"/>
</dbReference>
<evidence type="ECO:0000259" key="8">
    <source>
        <dbReference type="Pfam" id="PF17286"/>
    </source>
</evidence>
<evidence type="ECO:0000259" key="6">
    <source>
        <dbReference type="Pfam" id="PF05185"/>
    </source>
</evidence>
<protein>
    <submittedName>
        <fullName evidence="9">Protein arginine n-methyltransferase</fullName>
    </submittedName>
</protein>
<keyword evidence="1 4" id="KW-0489">Methyltransferase</keyword>
<evidence type="ECO:0000256" key="1">
    <source>
        <dbReference type="ARBA" id="ARBA00022603"/>
    </source>
</evidence>
<keyword evidence="2 4" id="KW-0808">Transferase</keyword>
<dbReference type="Gene3D" id="3.40.50.150">
    <property type="entry name" value="Vaccinia Virus protein VP39"/>
    <property type="match status" value="1"/>
</dbReference>